<evidence type="ECO:0000256" key="1">
    <source>
        <dbReference type="SAM" id="Phobius"/>
    </source>
</evidence>
<organism evidence="3 4">
    <name type="scientific">Heracleum sosnowskyi</name>
    <dbReference type="NCBI Taxonomy" id="360622"/>
    <lineage>
        <taxon>Eukaryota</taxon>
        <taxon>Viridiplantae</taxon>
        <taxon>Streptophyta</taxon>
        <taxon>Embryophyta</taxon>
        <taxon>Tracheophyta</taxon>
        <taxon>Spermatophyta</taxon>
        <taxon>Magnoliopsida</taxon>
        <taxon>eudicotyledons</taxon>
        <taxon>Gunneridae</taxon>
        <taxon>Pentapetalae</taxon>
        <taxon>asterids</taxon>
        <taxon>campanulids</taxon>
        <taxon>Apiales</taxon>
        <taxon>Apiaceae</taxon>
        <taxon>Apioideae</taxon>
        <taxon>apioid superclade</taxon>
        <taxon>Tordylieae</taxon>
        <taxon>Tordyliinae</taxon>
        <taxon>Heracleum</taxon>
    </lineage>
</organism>
<dbReference type="AlphaFoldDB" id="A0AAD8HXI9"/>
<accession>A0AAD8HXI9</accession>
<name>A0AAD8HXI9_9APIA</name>
<comment type="caution">
    <text evidence="3">The sequence shown here is derived from an EMBL/GenBank/DDBJ whole genome shotgun (WGS) entry which is preliminary data.</text>
</comment>
<gene>
    <name evidence="2" type="ORF">POM88_031482</name>
    <name evidence="3" type="ORF">POM88_031485</name>
</gene>
<dbReference type="EMBL" id="JAUIZM010000007">
    <property type="protein sequence ID" value="KAK1375289.1"/>
    <property type="molecule type" value="Genomic_DNA"/>
</dbReference>
<keyword evidence="1" id="KW-0812">Transmembrane</keyword>
<dbReference type="Proteomes" id="UP001237642">
    <property type="component" value="Unassembled WGS sequence"/>
</dbReference>
<keyword evidence="1" id="KW-1133">Transmembrane helix</keyword>
<sequence length="140" mass="15639">MNDFERLTEIVCGEPYVERSGTTYKVGNKSGFPECEDRVKHVDSMLREEQGMKHDGPSENDKDINAKLQMPGAAENPQITAAAGAGDEEKLDALSLDLWIRDILFWLILVRILVILMVTLLILDAYRTLVNFADGDIGDI</sequence>
<protein>
    <submittedName>
        <fullName evidence="3">Uncharacterized protein</fullName>
    </submittedName>
</protein>
<dbReference type="EMBL" id="JAUIZM010000007">
    <property type="protein sequence ID" value="KAK1375292.1"/>
    <property type="molecule type" value="Genomic_DNA"/>
</dbReference>
<evidence type="ECO:0000313" key="4">
    <source>
        <dbReference type="Proteomes" id="UP001237642"/>
    </source>
</evidence>
<reference evidence="3" key="1">
    <citation type="submission" date="2023-02" db="EMBL/GenBank/DDBJ databases">
        <title>Genome of toxic invasive species Heracleum sosnowskyi carries increased number of genes despite the absence of recent whole-genome duplications.</title>
        <authorList>
            <person name="Schelkunov M."/>
            <person name="Shtratnikova V."/>
            <person name="Makarenko M."/>
            <person name="Klepikova A."/>
            <person name="Omelchenko D."/>
            <person name="Novikova G."/>
            <person name="Obukhova E."/>
            <person name="Bogdanov V."/>
            <person name="Penin A."/>
            <person name="Logacheva M."/>
        </authorList>
    </citation>
    <scope>NUCLEOTIDE SEQUENCE</scope>
    <source>
        <strain evidence="3">Hsosn_3</strain>
        <tissue evidence="3">Leaf</tissue>
    </source>
</reference>
<evidence type="ECO:0000313" key="3">
    <source>
        <dbReference type="EMBL" id="KAK1375292.1"/>
    </source>
</evidence>
<keyword evidence="1" id="KW-0472">Membrane</keyword>
<evidence type="ECO:0000313" key="2">
    <source>
        <dbReference type="EMBL" id="KAK1375289.1"/>
    </source>
</evidence>
<feature type="transmembrane region" description="Helical" evidence="1">
    <location>
        <begin position="103"/>
        <end position="123"/>
    </location>
</feature>
<proteinExistence type="predicted"/>
<reference evidence="3" key="2">
    <citation type="submission" date="2023-05" db="EMBL/GenBank/DDBJ databases">
        <authorList>
            <person name="Schelkunov M.I."/>
        </authorList>
    </citation>
    <scope>NUCLEOTIDE SEQUENCE</scope>
    <source>
        <strain evidence="3">Hsosn_3</strain>
        <tissue evidence="3">Leaf</tissue>
    </source>
</reference>
<keyword evidence="4" id="KW-1185">Reference proteome</keyword>